<keyword evidence="7 9" id="KW-0539">Nucleus</keyword>
<accession>A0AAP0MVU4</accession>
<evidence type="ECO:0000256" key="9">
    <source>
        <dbReference type="PROSITE-ProRule" id="PRU00357"/>
    </source>
</evidence>
<evidence type="ECO:0000256" key="2">
    <source>
        <dbReference type="ARBA" id="ARBA00010024"/>
    </source>
</evidence>
<protein>
    <submittedName>
        <fullName evidence="12">Uncharacterized protein</fullName>
    </submittedName>
</protein>
<dbReference type="InterPro" id="IPR010402">
    <property type="entry name" value="CCT_domain"/>
</dbReference>
<evidence type="ECO:0000256" key="3">
    <source>
        <dbReference type="ARBA" id="ARBA00022723"/>
    </source>
</evidence>
<proteinExistence type="inferred from homology"/>
<evidence type="ECO:0000256" key="4">
    <source>
        <dbReference type="ARBA" id="ARBA00022737"/>
    </source>
</evidence>
<gene>
    <name evidence="12" type="ORF">WN944_010844</name>
</gene>
<keyword evidence="5 8" id="KW-0863">Zinc-finger</keyword>
<organism evidence="12 13">
    <name type="scientific">Citrus x changshan-huyou</name>
    <dbReference type="NCBI Taxonomy" id="2935761"/>
    <lineage>
        <taxon>Eukaryota</taxon>
        <taxon>Viridiplantae</taxon>
        <taxon>Streptophyta</taxon>
        <taxon>Embryophyta</taxon>
        <taxon>Tracheophyta</taxon>
        <taxon>Spermatophyta</taxon>
        <taxon>Magnoliopsida</taxon>
        <taxon>eudicotyledons</taxon>
        <taxon>Gunneridae</taxon>
        <taxon>Pentapetalae</taxon>
        <taxon>rosids</taxon>
        <taxon>malvids</taxon>
        <taxon>Sapindales</taxon>
        <taxon>Rutaceae</taxon>
        <taxon>Aurantioideae</taxon>
        <taxon>Citrus</taxon>
    </lineage>
</organism>
<dbReference type="PROSITE" id="PS51017">
    <property type="entry name" value="CCT"/>
    <property type="match status" value="1"/>
</dbReference>
<keyword evidence="3" id="KW-0479">Metal-binding</keyword>
<dbReference type="PANTHER" id="PTHR31717:SF46">
    <property type="entry name" value="CCT MOTIF FAMILY PROTEIN-RELATED"/>
    <property type="match status" value="1"/>
</dbReference>
<dbReference type="InterPro" id="IPR000315">
    <property type="entry name" value="Znf_B-box"/>
</dbReference>
<dbReference type="Pfam" id="PF06203">
    <property type="entry name" value="CCT"/>
    <property type="match status" value="1"/>
</dbReference>
<evidence type="ECO:0000313" key="13">
    <source>
        <dbReference type="Proteomes" id="UP001428341"/>
    </source>
</evidence>
<keyword evidence="6" id="KW-0862">Zinc</keyword>
<sequence length="436" mass="47587">MGRRKMEPLCEFCGVVRAVVYCKSDMARLCLHCDGCVHSANSLSRRHSRSLLCDKCYSQPAIIRFMDAKLCVCQACDWNGNSCSSLGHRCVVLNPYTGCPSLSEFTRLWSSVLDSTCLGDSSTSWGPPNSLSLNENCGSGSTCLEQKDNEGSFGLVTGNLNELEPSSKFESWIGNCSTIPPNPNYMPYCSDQAPFFSEESGEPKGCSDFKDLKLPDGDDLCEGLNIDDVQLNFESGDEIFGCSQGQTRYQFEDVGTNRQLMEKNISVTESDGPIENALEASSSGQQDCVAFQSSSVGGAVGVMQGINGSANCMLVNPSCSRNISLGFPTGQVPSSMSLSLSNLTGESTAANYQDCGLSPIFLTGESPWEPNLETSCPQARDKAKMRYNEKKKTRTFGKQIRYASRKARADTRKRVKGRFVKAGEAYDYDPLVTRNF</sequence>
<dbReference type="PANTHER" id="PTHR31717">
    <property type="entry name" value="ZINC FINGER PROTEIN CONSTANS-LIKE 10"/>
    <property type="match status" value="1"/>
</dbReference>
<dbReference type="SMART" id="SM00336">
    <property type="entry name" value="BBOX"/>
    <property type="match status" value="1"/>
</dbReference>
<keyword evidence="4" id="KW-0677">Repeat</keyword>
<evidence type="ECO:0000256" key="7">
    <source>
        <dbReference type="ARBA" id="ARBA00023242"/>
    </source>
</evidence>
<dbReference type="GO" id="GO:0008270">
    <property type="term" value="F:zinc ion binding"/>
    <property type="evidence" value="ECO:0007669"/>
    <property type="project" value="UniProtKB-KW"/>
</dbReference>
<evidence type="ECO:0000259" key="11">
    <source>
        <dbReference type="PROSITE" id="PS51017"/>
    </source>
</evidence>
<dbReference type="GO" id="GO:0005634">
    <property type="term" value="C:nucleus"/>
    <property type="evidence" value="ECO:0007669"/>
    <property type="project" value="UniProtKB-SubCell"/>
</dbReference>
<dbReference type="EMBL" id="JBCGBO010000002">
    <property type="protein sequence ID" value="KAK9222409.1"/>
    <property type="molecule type" value="Genomic_DNA"/>
</dbReference>
<keyword evidence="13" id="KW-1185">Reference proteome</keyword>
<comment type="similarity">
    <text evidence="2">Belongs to the CONSTANS family.</text>
</comment>
<feature type="domain" description="CCT" evidence="11">
    <location>
        <begin position="380"/>
        <end position="422"/>
    </location>
</feature>
<comment type="caution">
    <text evidence="12">The sequence shown here is derived from an EMBL/GenBank/DDBJ whole genome shotgun (WGS) entry which is preliminary data.</text>
</comment>
<evidence type="ECO:0000256" key="5">
    <source>
        <dbReference type="ARBA" id="ARBA00022771"/>
    </source>
</evidence>
<comment type="subcellular location">
    <subcellularLocation>
        <location evidence="1 9">Nucleus</location>
    </subcellularLocation>
</comment>
<dbReference type="GO" id="GO:0006355">
    <property type="term" value="P:regulation of DNA-templated transcription"/>
    <property type="evidence" value="ECO:0007669"/>
    <property type="project" value="UniProtKB-ARBA"/>
</dbReference>
<evidence type="ECO:0000259" key="10">
    <source>
        <dbReference type="PROSITE" id="PS50119"/>
    </source>
</evidence>
<dbReference type="PROSITE" id="PS50119">
    <property type="entry name" value="ZF_BBOX"/>
    <property type="match status" value="1"/>
</dbReference>
<evidence type="ECO:0000256" key="8">
    <source>
        <dbReference type="PROSITE-ProRule" id="PRU00024"/>
    </source>
</evidence>
<feature type="domain" description="B box-type" evidence="10">
    <location>
        <begin position="5"/>
        <end position="52"/>
    </location>
</feature>
<name>A0AAP0MVU4_9ROSI</name>
<reference evidence="12 13" key="1">
    <citation type="submission" date="2024-05" db="EMBL/GenBank/DDBJ databases">
        <title>Haplotype-resolved chromosome-level genome assembly of Huyou (Citrus changshanensis).</title>
        <authorList>
            <person name="Miao C."/>
            <person name="Chen W."/>
            <person name="Wu Y."/>
            <person name="Wang L."/>
            <person name="Zhao S."/>
            <person name="Grierson D."/>
            <person name="Xu C."/>
            <person name="Chen K."/>
        </authorList>
    </citation>
    <scope>NUCLEOTIDE SEQUENCE [LARGE SCALE GENOMIC DNA]</scope>
    <source>
        <strain evidence="12">01-14</strain>
        <tissue evidence="12">Leaf</tissue>
    </source>
</reference>
<dbReference type="CDD" id="cd19821">
    <property type="entry name" value="Bbox1_BBX-like"/>
    <property type="match status" value="1"/>
</dbReference>
<dbReference type="AlphaFoldDB" id="A0AAP0MVU4"/>
<evidence type="ECO:0000313" key="12">
    <source>
        <dbReference type="EMBL" id="KAK9222409.1"/>
    </source>
</evidence>
<dbReference type="Proteomes" id="UP001428341">
    <property type="component" value="Unassembled WGS sequence"/>
</dbReference>
<evidence type="ECO:0000256" key="1">
    <source>
        <dbReference type="ARBA" id="ARBA00004123"/>
    </source>
</evidence>
<dbReference type="InterPro" id="IPR049808">
    <property type="entry name" value="CONSTANS-like_Bbox1"/>
</dbReference>
<evidence type="ECO:0000256" key="6">
    <source>
        <dbReference type="ARBA" id="ARBA00022833"/>
    </source>
</evidence>